<evidence type="ECO:0000313" key="11">
    <source>
        <dbReference type="EMBL" id="CAF4134481.1"/>
    </source>
</evidence>
<evidence type="ECO:0000256" key="7">
    <source>
        <dbReference type="ARBA" id="ARBA00023157"/>
    </source>
</evidence>
<keyword evidence="3" id="KW-0732">Signal</keyword>
<dbReference type="SUPFAM" id="SSF57424">
    <property type="entry name" value="LDL receptor-like module"/>
    <property type="match status" value="4"/>
</dbReference>
<feature type="disulfide bond" evidence="10">
    <location>
        <begin position="42"/>
        <end position="57"/>
    </location>
</feature>
<keyword evidence="4" id="KW-0677">Repeat</keyword>
<keyword evidence="8" id="KW-0675">Receptor</keyword>
<dbReference type="InterPro" id="IPR023415">
    <property type="entry name" value="LDLR_class-A_CS"/>
</dbReference>
<keyword evidence="2" id="KW-0812">Transmembrane</keyword>
<comment type="caution">
    <text evidence="11">The sequence shown here is derived from an EMBL/GenBank/DDBJ whole genome shotgun (WGS) entry which is preliminary data.</text>
</comment>
<evidence type="ECO:0000256" key="8">
    <source>
        <dbReference type="ARBA" id="ARBA00023170"/>
    </source>
</evidence>
<dbReference type="PROSITE" id="PS01209">
    <property type="entry name" value="LDLRA_1"/>
    <property type="match status" value="2"/>
</dbReference>
<comment type="subcellular location">
    <subcellularLocation>
        <location evidence="1">Membrane</location>
        <topology evidence="1">Single-pass membrane protein</topology>
    </subcellularLocation>
</comment>
<evidence type="ECO:0000313" key="12">
    <source>
        <dbReference type="Proteomes" id="UP000676336"/>
    </source>
</evidence>
<feature type="disulfide bond" evidence="10">
    <location>
        <begin position="23"/>
        <end position="35"/>
    </location>
</feature>
<dbReference type="PANTHER" id="PTHR22722">
    <property type="entry name" value="LOW-DENSITY LIPOPROTEIN RECEPTOR-RELATED PROTEIN 2-RELATED"/>
    <property type="match status" value="1"/>
</dbReference>
<accession>A0A8S2QWM0</accession>
<keyword evidence="9" id="KW-0325">Glycoprotein</keyword>
<feature type="disulfide bond" evidence="10">
    <location>
        <begin position="30"/>
        <end position="48"/>
    </location>
</feature>
<dbReference type="GO" id="GO:0005041">
    <property type="term" value="F:low-density lipoprotein particle receptor activity"/>
    <property type="evidence" value="ECO:0007669"/>
    <property type="project" value="TreeGrafter"/>
</dbReference>
<evidence type="ECO:0000256" key="2">
    <source>
        <dbReference type="ARBA" id="ARBA00022692"/>
    </source>
</evidence>
<keyword evidence="6" id="KW-0472">Membrane</keyword>
<evidence type="ECO:0000256" key="3">
    <source>
        <dbReference type="ARBA" id="ARBA00022729"/>
    </source>
</evidence>
<organism evidence="11 12">
    <name type="scientific">Rotaria magnacalcarata</name>
    <dbReference type="NCBI Taxonomy" id="392030"/>
    <lineage>
        <taxon>Eukaryota</taxon>
        <taxon>Metazoa</taxon>
        <taxon>Spiralia</taxon>
        <taxon>Gnathifera</taxon>
        <taxon>Rotifera</taxon>
        <taxon>Eurotatoria</taxon>
        <taxon>Bdelloidea</taxon>
        <taxon>Philodinida</taxon>
        <taxon>Philodinidae</taxon>
        <taxon>Rotaria</taxon>
    </lineage>
</organism>
<evidence type="ECO:0000256" key="6">
    <source>
        <dbReference type="ARBA" id="ARBA00023136"/>
    </source>
</evidence>
<feature type="non-terminal residue" evidence="11">
    <location>
        <position position="1"/>
    </location>
</feature>
<dbReference type="FunFam" id="4.10.400.10:FF:000002">
    <property type="entry name" value="Low-density lipoprotein receptor-related protein 1"/>
    <property type="match status" value="1"/>
</dbReference>
<keyword evidence="5" id="KW-1133">Transmembrane helix</keyword>
<evidence type="ECO:0000256" key="9">
    <source>
        <dbReference type="ARBA" id="ARBA00023180"/>
    </source>
</evidence>
<keyword evidence="7 10" id="KW-1015">Disulfide bond</keyword>
<dbReference type="GO" id="GO:0005886">
    <property type="term" value="C:plasma membrane"/>
    <property type="evidence" value="ECO:0007669"/>
    <property type="project" value="TreeGrafter"/>
</dbReference>
<sequence length="223" mass="25325">MIDAETREIFSNDHKNIDDASVCLSHLFRCDNIRCLPYAFVCNGEYNCHDKTDESNCSTALINNDLCNQNYSINCEQDILHSVRLAEHGTHYEYTRPIQICIKRSAVCDGVIDCRNAIDEQCTQQNPLIICLRNEYHCKKTNRCIPKAWLCNGINDCLDPYSSDELDCPTVVQCTSNEFSCQSKKQCIPSIAVCDGIQDCSDGSDETPSICRFPRYCTRDQFA</sequence>
<dbReference type="Gene3D" id="4.10.400.10">
    <property type="entry name" value="Low-density Lipoprotein Receptor"/>
    <property type="match status" value="4"/>
</dbReference>
<dbReference type="EMBL" id="CAJOBI010009283">
    <property type="protein sequence ID" value="CAF4134481.1"/>
    <property type="molecule type" value="Genomic_DNA"/>
</dbReference>
<dbReference type="InterPro" id="IPR051221">
    <property type="entry name" value="LDLR-related"/>
</dbReference>
<evidence type="ECO:0000256" key="1">
    <source>
        <dbReference type="ARBA" id="ARBA00004167"/>
    </source>
</evidence>
<protein>
    <submittedName>
        <fullName evidence="11">Uncharacterized protein</fullName>
    </submittedName>
</protein>
<name>A0A8S2QWM0_9BILA</name>
<dbReference type="SMART" id="SM00192">
    <property type="entry name" value="LDLa"/>
    <property type="match status" value="4"/>
</dbReference>
<dbReference type="InterPro" id="IPR002172">
    <property type="entry name" value="LDrepeatLR_classA_rpt"/>
</dbReference>
<gene>
    <name evidence="11" type="ORF">SMN809_LOCUS18929</name>
</gene>
<dbReference type="PROSITE" id="PS50068">
    <property type="entry name" value="LDLRA_2"/>
    <property type="match status" value="4"/>
</dbReference>
<dbReference type="CDD" id="cd00112">
    <property type="entry name" value="LDLa"/>
    <property type="match status" value="3"/>
</dbReference>
<comment type="caution">
    <text evidence="10">Lacks conserved residue(s) required for the propagation of feature annotation.</text>
</comment>
<dbReference type="PRINTS" id="PR00261">
    <property type="entry name" value="LDLRECEPTOR"/>
</dbReference>
<dbReference type="InterPro" id="IPR036055">
    <property type="entry name" value="LDL_receptor-like_sf"/>
</dbReference>
<proteinExistence type="predicted"/>
<reference evidence="11" key="1">
    <citation type="submission" date="2021-02" db="EMBL/GenBank/DDBJ databases">
        <authorList>
            <person name="Nowell W R."/>
        </authorList>
    </citation>
    <scope>NUCLEOTIDE SEQUENCE</scope>
</reference>
<dbReference type="Proteomes" id="UP000676336">
    <property type="component" value="Unassembled WGS sequence"/>
</dbReference>
<dbReference type="PANTHER" id="PTHR22722:SF5">
    <property type="entry name" value="LOW-DENSITY LIPOPROTEIN RECEPTOR-RELATED PROTEIN 1B"/>
    <property type="match status" value="1"/>
</dbReference>
<evidence type="ECO:0000256" key="10">
    <source>
        <dbReference type="PROSITE-ProRule" id="PRU00124"/>
    </source>
</evidence>
<dbReference type="GO" id="GO:0043235">
    <property type="term" value="C:receptor complex"/>
    <property type="evidence" value="ECO:0007669"/>
    <property type="project" value="TreeGrafter"/>
</dbReference>
<evidence type="ECO:0000256" key="4">
    <source>
        <dbReference type="ARBA" id="ARBA00022737"/>
    </source>
</evidence>
<dbReference type="Pfam" id="PF00057">
    <property type="entry name" value="Ldl_recept_a"/>
    <property type="match status" value="3"/>
</dbReference>
<dbReference type="AlphaFoldDB" id="A0A8S2QWM0"/>
<evidence type="ECO:0000256" key="5">
    <source>
        <dbReference type="ARBA" id="ARBA00022989"/>
    </source>
</evidence>